<evidence type="ECO:0008006" key="3">
    <source>
        <dbReference type="Google" id="ProtNLM"/>
    </source>
</evidence>
<accession>A0ABQ1Z598</accession>
<proteinExistence type="predicted"/>
<keyword evidence="2" id="KW-1185">Reference proteome</keyword>
<gene>
    <name evidence="1" type="ORF">GCM10007423_49620</name>
</gene>
<dbReference type="EMBL" id="BMIA01000004">
    <property type="protein sequence ID" value="GGH48430.1"/>
    <property type="molecule type" value="Genomic_DNA"/>
</dbReference>
<dbReference type="Proteomes" id="UP000600214">
    <property type="component" value="Unassembled WGS sequence"/>
</dbReference>
<comment type="caution">
    <text evidence="1">The sequence shown here is derived from an EMBL/GenBank/DDBJ whole genome shotgun (WGS) entry which is preliminary data.</text>
</comment>
<dbReference type="RefSeq" id="WP_188937480.1">
    <property type="nucleotide sequence ID" value="NZ_BMIA01000004.1"/>
</dbReference>
<evidence type="ECO:0000313" key="1">
    <source>
        <dbReference type="EMBL" id="GGH48430.1"/>
    </source>
</evidence>
<sequence>MKNKAPLHIKTISEFHKLRGLPKPEHPLISVVDYELIKYDQNRHPDSWSLDFYCISLKRTTNAKIKYGQQQYDFDNGVLFFMAPGQVFRITHEAGLVPEHTGWILLIHPDFFWNTALAKAIKKFEFFDYCVNEALFLSGREEEILNNIIQNIVREYHSNIDEFSQDIVATQIETLLNYSQRYYRRITPVKFRQSFN</sequence>
<evidence type="ECO:0000313" key="2">
    <source>
        <dbReference type="Proteomes" id="UP000600214"/>
    </source>
</evidence>
<name>A0ABQ1Z598_9BACT</name>
<protein>
    <recommendedName>
        <fullName evidence="3">AraC family transcriptional regulator</fullName>
    </recommendedName>
</protein>
<reference evidence="2" key="1">
    <citation type="journal article" date="2019" name="Int. J. Syst. Evol. Microbiol.">
        <title>The Global Catalogue of Microorganisms (GCM) 10K type strain sequencing project: providing services to taxonomists for standard genome sequencing and annotation.</title>
        <authorList>
            <consortium name="The Broad Institute Genomics Platform"/>
            <consortium name="The Broad Institute Genome Sequencing Center for Infectious Disease"/>
            <person name="Wu L."/>
            <person name="Ma J."/>
        </authorList>
    </citation>
    <scope>NUCLEOTIDE SEQUENCE [LARGE SCALE GENOMIC DNA]</scope>
    <source>
        <strain evidence="2">CGMCC 1.15288</strain>
    </source>
</reference>
<organism evidence="1 2">
    <name type="scientific">Dyadobacter endophyticus</name>
    <dbReference type="NCBI Taxonomy" id="1749036"/>
    <lineage>
        <taxon>Bacteria</taxon>
        <taxon>Pseudomonadati</taxon>
        <taxon>Bacteroidota</taxon>
        <taxon>Cytophagia</taxon>
        <taxon>Cytophagales</taxon>
        <taxon>Spirosomataceae</taxon>
        <taxon>Dyadobacter</taxon>
    </lineage>
</organism>